<evidence type="ECO:0000259" key="1">
    <source>
        <dbReference type="Pfam" id="PF25342"/>
    </source>
</evidence>
<feature type="domain" description="PLOD1-3-like GT" evidence="1">
    <location>
        <begin position="44"/>
        <end position="182"/>
    </location>
</feature>
<dbReference type="AlphaFoldDB" id="A0A552HU41"/>
<sequence>MKHEPIFFTLCDADSEQVEPLKLSLKGNLRVLTTYCPRLKNLSKIFKIRDFLASATDISDEAIVVFTDAYDVLCIRYDPISLVADFKATGQDLITGAETVFCHHRSEVLPFFLTNYLEKQARYLNSGFIIAYKWAYLRMLNHIADNFVDRYMVKHRYSDQRALSKFMLENQELNLLKMDIDSSLQFCYTHTYDNNPLCHDRLGCYFVHVTWLALEIQQKTYQEIRNIFSI</sequence>
<comment type="caution">
    <text evidence="2">The sequence shown here is derived from an EMBL/GenBank/DDBJ whole genome shotgun (WGS) entry which is preliminary data.</text>
</comment>
<reference evidence="2 3" key="1">
    <citation type="submission" date="2019-01" db="EMBL/GenBank/DDBJ databases">
        <title>Coherence of Microcystis species and biogeography revealed through population genomics.</title>
        <authorList>
            <person name="Perez-Carrascal O.M."/>
            <person name="Terrat Y."/>
            <person name="Giani A."/>
            <person name="Fortin N."/>
            <person name="Tromas N."/>
            <person name="Shapiro B.J."/>
        </authorList>
    </citation>
    <scope>NUCLEOTIDE SEQUENCE [LARGE SCALE GENOMIC DNA]</scope>
    <source>
        <strain evidence="2">Mv_BB_P_19951000_S68D</strain>
    </source>
</reference>
<dbReference type="Proteomes" id="UP000320674">
    <property type="component" value="Unassembled WGS sequence"/>
</dbReference>
<accession>A0A552HU41</accession>
<organism evidence="2 3">
    <name type="scientific">Microcystis viridis Mv_BB_P_19951000_S68D</name>
    <dbReference type="NCBI Taxonomy" id="2486270"/>
    <lineage>
        <taxon>Bacteria</taxon>
        <taxon>Bacillati</taxon>
        <taxon>Cyanobacteriota</taxon>
        <taxon>Cyanophyceae</taxon>
        <taxon>Oscillatoriophycideae</taxon>
        <taxon>Chroococcales</taxon>
        <taxon>Microcystaceae</taxon>
        <taxon>Microcystis</taxon>
    </lineage>
</organism>
<dbReference type="EMBL" id="SFAZ01000143">
    <property type="protein sequence ID" value="TRU74742.1"/>
    <property type="molecule type" value="Genomic_DNA"/>
</dbReference>
<dbReference type="CDD" id="cd22997">
    <property type="entry name" value="GT_LH"/>
    <property type="match status" value="1"/>
</dbReference>
<proteinExistence type="predicted"/>
<dbReference type="InterPro" id="IPR057589">
    <property type="entry name" value="GT_PLOD"/>
</dbReference>
<protein>
    <recommendedName>
        <fullName evidence="1">PLOD1-3-like GT domain-containing protein</fullName>
    </recommendedName>
</protein>
<evidence type="ECO:0000313" key="2">
    <source>
        <dbReference type="EMBL" id="TRU74742.1"/>
    </source>
</evidence>
<evidence type="ECO:0000313" key="3">
    <source>
        <dbReference type="Proteomes" id="UP000320674"/>
    </source>
</evidence>
<name>A0A552HU41_MICVR</name>
<gene>
    <name evidence="2" type="ORF">EWV77_09720</name>
</gene>
<dbReference type="Pfam" id="PF25342">
    <property type="entry name" value="GT_PLOD"/>
    <property type="match status" value="1"/>
</dbReference>